<accession>J9GST2</accession>
<keyword evidence="3" id="KW-0808">Transferase</keyword>
<evidence type="ECO:0000313" key="3">
    <source>
        <dbReference type="EMBL" id="EJX03345.1"/>
    </source>
</evidence>
<evidence type="ECO:0000259" key="2">
    <source>
        <dbReference type="Pfam" id="PF13439"/>
    </source>
</evidence>
<comment type="caution">
    <text evidence="3">The sequence shown here is derived from an EMBL/GenBank/DDBJ whole genome shotgun (WGS) entry which is preliminary data.</text>
</comment>
<proteinExistence type="predicted"/>
<name>J9GST2_9ZZZZ</name>
<dbReference type="AlphaFoldDB" id="J9GST2"/>
<feature type="domain" description="Glycosyl transferase family 1" evidence="1">
    <location>
        <begin position="185"/>
        <end position="342"/>
    </location>
</feature>
<gene>
    <name evidence="3" type="ORF">EVA_08549</name>
</gene>
<dbReference type="PANTHER" id="PTHR12526">
    <property type="entry name" value="GLYCOSYLTRANSFERASE"/>
    <property type="match status" value="1"/>
</dbReference>
<reference evidence="3" key="1">
    <citation type="journal article" date="2012" name="PLoS ONE">
        <title>Gene sets for utilization of primary and secondary nutrition supplies in the distal gut of endangered iberian lynx.</title>
        <authorList>
            <person name="Alcaide M."/>
            <person name="Messina E."/>
            <person name="Richter M."/>
            <person name="Bargiela R."/>
            <person name="Peplies J."/>
            <person name="Huws S.A."/>
            <person name="Newbold C.J."/>
            <person name="Golyshin P.N."/>
            <person name="Simon M.A."/>
            <person name="Lopez G."/>
            <person name="Yakimov M.M."/>
            <person name="Ferrer M."/>
        </authorList>
    </citation>
    <scope>NUCLEOTIDE SEQUENCE</scope>
</reference>
<dbReference type="InterPro" id="IPR028098">
    <property type="entry name" value="Glyco_trans_4-like_N"/>
</dbReference>
<dbReference type="GO" id="GO:0016757">
    <property type="term" value="F:glycosyltransferase activity"/>
    <property type="evidence" value="ECO:0007669"/>
    <property type="project" value="InterPro"/>
</dbReference>
<dbReference type="Pfam" id="PF00534">
    <property type="entry name" value="Glycos_transf_1"/>
    <property type="match status" value="1"/>
</dbReference>
<evidence type="ECO:0000259" key="1">
    <source>
        <dbReference type="Pfam" id="PF00534"/>
    </source>
</evidence>
<dbReference type="PANTHER" id="PTHR12526:SF637">
    <property type="entry name" value="GLYCOSYLTRANSFERASE EPSF-RELATED"/>
    <property type="match status" value="1"/>
</dbReference>
<protein>
    <submittedName>
        <fullName evidence="3">Glycosyltransferase, group 1 family protein</fullName>
    </submittedName>
</protein>
<dbReference type="SUPFAM" id="SSF53756">
    <property type="entry name" value="UDP-Glycosyltransferase/glycogen phosphorylase"/>
    <property type="match status" value="1"/>
</dbReference>
<dbReference type="Gene3D" id="3.40.50.2000">
    <property type="entry name" value="Glycogen Phosphorylase B"/>
    <property type="match status" value="2"/>
</dbReference>
<feature type="domain" description="Glycosyltransferase subfamily 4-like N-terminal" evidence="2">
    <location>
        <begin position="52"/>
        <end position="174"/>
    </location>
</feature>
<sequence>MVALKRNWKLIGKFVWERIIIWKANHFHKKNIFAVDIANTGTDITSLPEFQQADIIHLHWINQGMLSLNNLNKIFSSGKPIVWTMHDMWPCTGICHHARECDHYQTECHHCPFINNGKKQKDLSYRIFRKKQAVYRKQTITFVACSHWLEEKARHSSLLSGHHITCIPNPINTNLFKPRNKQEARQRCKLPLDKKLILFGSVKITDKRKGIDYLIKACRMLAQHHPELTKQLGVVTFGKQSQQLINMLPFQVIPLDFISDEHQLVNIYNAVDIFVTPSLEENLPNTIMEAMACGIPCVGFHVGGIPEMIDHLHNGYVARYKSAEDLANGIYWVLTEPSYTGLSEEAYRKVVTHYSEHVIAKRFTDLYNKL</sequence>
<dbReference type="EMBL" id="AMCI01002205">
    <property type="protein sequence ID" value="EJX03345.1"/>
    <property type="molecule type" value="Genomic_DNA"/>
</dbReference>
<dbReference type="InterPro" id="IPR001296">
    <property type="entry name" value="Glyco_trans_1"/>
</dbReference>
<dbReference type="Pfam" id="PF13439">
    <property type="entry name" value="Glyco_transf_4"/>
    <property type="match status" value="1"/>
</dbReference>
<organism evidence="3">
    <name type="scientific">gut metagenome</name>
    <dbReference type="NCBI Taxonomy" id="749906"/>
    <lineage>
        <taxon>unclassified sequences</taxon>
        <taxon>metagenomes</taxon>
        <taxon>organismal metagenomes</taxon>
    </lineage>
</organism>
<dbReference type="CDD" id="cd03825">
    <property type="entry name" value="GT4_WcaC-like"/>
    <property type="match status" value="1"/>
</dbReference>